<protein>
    <submittedName>
        <fullName evidence="2">Uncharacterized protein</fullName>
    </submittedName>
</protein>
<comment type="caution">
    <text evidence="2">The sequence shown here is derived from an EMBL/GenBank/DDBJ whole genome shotgun (WGS) entry which is preliminary data.</text>
</comment>
<reference evidence="2 3" key="1">
    <citation type="submission" date="2020-07" db="EMBL/GenBank/DDBJ databases">
        <title>Sequencing the genomes of 1000 actinobacteria strains.</title>
        <authorList>
            <person name="Klenk H.-P."/>
        </authorList>
    </citation>
    <scope>NUCLEOTIDE SEQUENCE [LARGE SCALE GENOMIC DNA]</scope>
    <source>
        <strain evidence="2 3">DSM 26154</strain>
    </source>
</reference>
<dbReference type="AlphaFoldDB" id="A0A852VKC7"/>
<proteinExistence type="predicted"/>
<keyword evidence="1" id="KW-1133">Transmembrane helix</keyword>
<accession>A0A852VKC7</accession>
<feature type="transmembrane region" description="Helical" evidence="1">
    <location>
        <begin position="35"/>
        <end position="55"/>
    </location>
</feature>
<keyword evidence="1" id="KW-0472">Membrane</keyword>
<sequence>MQPMTIASNRFLAIALMVIGALLLIISLLDQQWISVVAGAVLALLGVLTFINPLIKVEPDEVQVRNPLGMTLKRFPVTSPADLALEGKTLRHVPTGKRITSLGFGVHGPDADALRTQLSGQS</sequence>
<keyword evidence="1" id="KW-0812">Transmembrane</keyword>
<dbReference type="EMBL" id="JACCAE010000001">
    <property type="protein sequence ID" value="NYF97557.1"/>
    <property type="molecule type" value="Genomic_DNA"/>
</dbReference>
<name>A0A852VKC7_9MICO</name>
<organism evidence="2 3">
    <name type="scientific">Janibacter cremeus</name>
    <dbReference type="NCBI Taxonomy" id="1285192"/>
    <lineage>
        <taxon>Bacteria</taxon>
        <taxon>Bacillati</taxon>
        <taxon>Actinomycetota</taxon>
        <taxon>Actinomycetes</taxon>
        <taxon>Micrococcales</taxon>
        <taxon>Intrasporangiaceae</taxon>
        <taxon>Janibacter</taxon>
    </lineage>
</organism>
<evidence type="ECO:0000313" key="2">
    <source>
        <dbReference type="EMBL" id="NYF97557.1"/>
    </source>
</evidence>
<dbReference type="RefSeq" id="WP_185990475.1">
    <property type="nucleotide sequence ID" value="NZ_JACCAE010000001.1"/>
</dbReference>
<dbReference type="Proteomes" id="UP000554054">
    <property type="component" value="Unassembled WGS sequence"/>
</dbReference>
<evidence type="ECO:0000256" key="1">
    <source>
        <dbReference type="SAM" id="Phobius"/>
    </source>
</evidence>
<feature type="transmembrane region" description="Helical" evidence="1">
    <location>
        <begin position="12"/>
        <end position="29"/>
    </location>
</feature>
<gene>
    <name evidence="2" type="ORF">BJY20_000949</name>
</gene>
<evidence type="ECO:0000313" key="3">
    <source>
        <dbReference type="Proteomes" id="UP000554054"/>
    </source>
</evidence>
<keyword evidence="3" id="KW-1185">Reference proteome</keyword>